<sequence length="582" mass="63424">MEEELFPEKKCNDYLLPRLVKAMTLSAGLSLIFFMTSCRSADTETITGNAEVKINFKGSNYEGIAELGMQASSGGNLQYKSSNQHQEIKMDNDFIVVADLIPQNPTLELHATASNVNNLTAATEPGLLPNDICYKLLVYDYNGNYVAERDYIRGKESNTAITPALMLDGGQTYTFVAYCINTTTIASLPSVVNKNTLAGATLSDMAGSTDLMYFKSSPVTLRGGTNNYLDIVLKHMFSQITTTLDVSQTGYKIHTIDANIAPHYNKASIKLADGVITRNDLGSTPIQFTLPAGDVIDLYPNSVSNVSIIDNDINNTTVFNLASIRLGVGNKVTGGASIVNKNIKIENLKVTPGVKYNLNINIVPVDTYLTYMGVPAARINGQIWMRYNMGVTNMDLVANNPDQDPQIAALYGSYYFWGLKDPYSATNNTQKSGPVGAWNSGTNYAPVKNQTYDPCPSGFRVPTTNEWLKLIEYTTSENIGKWDATPVDFGGSFGAGKVLRSKKNTSVKITLPIAGTFHAAAHVDYRGYVGNYWTSTESSNVQLIRFSVENPVPATSAVVTSISTTDKSFNQYSLRCIADVPN</sequence>
<dbReference type="eggNOG" id="ENOG5032KHU">
    <property type="taxonomic scope" value="Bacteria"/>
</dbReference>
<dbReference type="HOGENOM" id="CLU_033531_0_0_10"/>
<evidence type="ECO:0000313" key="2">
    <source>
        <dbReference type="EMBL" id="AIL47000.1"/>
    </source>
</evidence>
<dbReference type="InterPro" id="IPR011871">
    <property type="entry name" value="Fib_succ_major"/>
</dbReference>
<dbReference type="EMBL" id="CP007547">
    <property type="protein sequence ID" value="AIL47000.1"/>
    <property type="molecule type" value="Genomic_DNA"/>
</dbReference>
<protein>
    <recommendedName>
        <fullName evidence="1">Fibrobacter succinogenes major paralogous domain-containing protein</fullName>
    </recommendedName>
</protein>
<dbReference type="RefSeq" id="WP_024566330.1">
    <property type="nucleotide sequence ID" value="NZ_CP007547.1"/>
</dbReference>
<proteinExistence type="predicted"/>
<dbReference type="AlphaFoldDB" id="A0A077EN59"/>
<name>A0A077EN59_9FLAO</name>
<accession>A0A077EN59</accession>
<dbReference type="Pfam" id="PF09603">
    <property type="entry name" value="Fib_succ_major"/>
    <property type="match status" value="1"/>
</dbReference>
<feature type="domain" description="Fibrobacter succinogenes major paralogous" evidence="1">
    <location>
        <begin position="378"/>
        <end position="577"/>
    </location>
</feature>
<evidence type="ECO:0000259" key="1">
    <source>
        <dbReference type="Pfam" id="PF09603"/>
    </source>
</evidence>
<evidence type="ECO:0000313" key="3">
    <source>
        <dbReference type="Proteomes" id="UP000028933"/>
    </source>
</evidence>
<reference evidence="2" key="1">
    <citation type="journal article" date="2013" name="Lancet">
        <title>First case of E anophelis outbreak in an intensive-care unit.</title>
        <authorList>
            <person name="Teo J."/>
            <person name="Tan S.Y."/>
            <person name="Tay M."/>
            <person name="Ding Y."/>
            <person name="Kjelleberg S."/>
            <person name="Givskov M."/>
            <person name="Lin R.T."/>
            <person name="Yang L."/>
        </authorList>
    </citation>
    <scope>NUCLEOTIDE SEQUENCE [LARGE SCALE GENOMIC DNA]</scope>
    <source>
        <strain evidence="2">NUHP1</strain>
    </source>
</reference>
<organism evidence="2 3">
    <name type="scientific">Elizabethkingia anophelis NUHP1</name>
    <dbReference type="NCBI Taxonomy" id="1338011"/>
    <lineage>
        <taxon>Bacteria</taxon>
        <taxon>Pseudomonadati</taxon>
        <taxon>Bacteroidota</taxon>
        <taxon>Flavobacteriia</taxon>
        <taxon>Flavobacteriales</taxon>
        <taxon>Weeksellaceae</taxon>
        <taxon>Elizabethkingia</taxon>
    </lineage>
</organism>
<gene>
    <name evidence="2" type="ORF">BD94_3225</name>
</gene>
<dbReference type="STRING" id="1338011.BD94_3225"/>
<dbReference type="KEGG" id="eao:BD94_3225"/>
<reference evidence="2" key="2">
    <citation type="journal article" date="2015" name="Genome Biol. Evol.">
        <title>Complete Genome Sequence and Transcriptomic Analysis of the Novel Pathogen Elizabethkingia anophelis in Response to Oxidative Stress.</title>
        <authorList>
            <person name="Li Y."/>
            <person name="Liu Y."/>
            <person name="Chew S.C."/>
            <person name="Tay M."/>
            <person name="Salido M.M."/>
            <person name="Teo J."/>
            <person name="Lauro F.M."/>
            <person name="Givskov M."/>
            <person name="Yang L."/>
        </authorList>
    </citation>
    <scope>NUCLEOTIDE SEQUENCE</scope>
    <source>
        <strain evidence="2">NUHP1</strain>
    </source>
</reference>
<dbReference type="Proteomes" id="UP000028933">
    <property type="component" value="Chromosome"/>
</dbReference>